<keyword evidence="4" id="KW-0325">Glycoprotein</keyword>
<feature type="domain" description="SCP" evidence="6">
    <location>
        <begin position="782"/>
        <end position="942"/>
    </location>
</feature>
<accession>A0A182YP79</accession>
<dbReference type="EnsemblMetazoa" id="ASTEI10265-RA">
    <property type="protein sequence ID" value="ASTEI10265-PA"/>
    <property type="gene ID" value="ASTEI10265"/>
</dbReference>
<evidence type="ECO:0000256" key="2">
    <source>
        <dbReference type="ARBA" id="ARBA00009923"/>
    </source>
</evidence>
<dbReference type="VEuPathDB" id="VectorBase:ASTEI20_034016"/>
<dbReference type="InterPro" id="IPR035940">
    <property type="entry name" value="CAP_sf"/>
</dbReference>
<dbReference type="STRING" id="30069.A0A182YP79"/>
<dbReference type="VEuPathDB" id="VectorBase:ASTEI20_036321"/>
<dbReference type="VEuPathDB" id="VectorBase:ASTEI10265"/>
<dbReference type="Proteomes" id="UP000076408">
    <property type="component" value="Unassembled WGS sequence"/>
</dbReference>
<dbReference type="VEuPathDB" id="VectorBase:ASTE016141"/>
<dbReference type="VEuPathDB" id="VectorBase:ASTEI20_035166"/>
<feature type="domain" description="SCP" evidence="6">
    <location>
        <begin position="78"/>
        <end position="238"/>
    </location>
</feature>
<name>A0A182YP79_ANOST</name>
<evidence type="ECO:0000256" key="3">
    <source>
        <dbReference type="ARBA" id="ARBA00022525"/>
    </source>
</evidence>
<dbReference type="VEuPathDB" id="VectorBase:ASTE016140"/>
<keyword evidence="3" id="KW-0964">Secreted</keyword>
<protein>
    <recommendedName>
        <fullName evidence="5">Venom allergen-1</fullName>
    </recommendedName>
</protein>
<evidence type="ECO:0000256" key="1">
    <source>
        <dbReference type="ARBA" id="ARBA00004613"/>
    </source>
</evidence>
<dbReference type="InterPro" id="IPR001283">
    <property type="entry name" value="CRISP-related"/>
</dbReference>
<keyword evidence="8" id="KW-1185">Reference proteome</keyword>
<dbReference type="VEuPathDB" id="VectorBase:ASTE016139"/>
<dbReference type="VEuPathDB" id="VectorBase:ASTE001083"/>
<feature type="domain" description="SCP" evidence="6">
    <location>
        <begin position="1035"/>
        <end position="1194"/>
    </location>
</feature>
<dbReference type="CDD" id="cd05380">
    <property type="entry name" value="CAP_euk"/>
    <property type="match status" value="5"/>
</dbReference>
<evidence type="ECO:0000313" key="8">
    <source>
        <dbReference type="Proteomes" id="UP000076408"/>
    </source>
</evidence>
<dbReference type="AlphaFoldDB" id="A0A182YP79"/>
<evidence type="ECO:0000256" key="5">
    <source>
        <dbReference type="ARBA" id="ARBA00068306"/>
    </source>
</evidence>
<dbReference type="OMA" id="NYCRANL"/>
<dbReference type="FunFam" id="3.40.33.10:FF:000007">
    <property type="entry name" value="Venom allergen"/>
    <property type="match status" value="2"/>
</dbReference>
<dbReference type="SMART" id="SM00198">
    <property type="entry name" value="SCP"/>
    <property type="match status" value="5"/>
</dbReference>
<dbReference type="Pfam" id="PF00188">
    <property type="entry name" value="CAP"/>
    <property type="match status" value="5"/>
</dbReference>
<feature type="domain" description="SCP" evidence="6">
    <location>
        <begin position="551"/>
        <end position="710"/>
    </location>
</feature>
<proteinExistence type="inferred from homology"/>
<dbReference type="SUPFAM" id="SSF55797">
    <property type="entry name" value="PR-1-like"/>
    <property type="match status" value="5"/>
</dbReference>
<evidence type="ECO:0000256" key="4">
    <source>
        <dbReference type="ARBA" id="ARBA00023180"/>
    </source>
</evidence>
<sequence>MQRVSWSFRCARVGKGKRLTTLASLLLVGLIDHSYSIDYCTANLCQSGVPNVGCNPPPLSGGPSCSGRSPAVVPITANLQSLILDLHNRRRSQIASGGVSPFFPARRMPTLVWNAELASQAGHNARSCVYAHDRCRNTVDFAWAGQNLAIKQFYGQTLTVESLIEDFVRMWWDEHFDTSTAHIDSYPSNHVGPAIGHFTQMASDRTWAVGCAMQNWIQDGIWITYYIVCNYSFTNIVNQPVYVRGTTASGCTTGQDSRYPGLCSVNEVVQSAQTNYCTTTYCRAGVANVGCNPPGTPGGTSCTGKSPVVIVLNSTFQSLVLTEHNTRRSQLALGQLNSFLPARRMPTITWDAELAKQAGNNARSCVYGHDRCRNTPVYAWAGQNIYMSQFYGMTKTIDQLLKEGINSWWSEFNVTTQAQLNSYPSNYVGPAIGHFTQMASDQTAKLGCAMQNWLDGQWKTYYLVCNYAVTNVLGRATYKNGTVASSCTTGPNPTAVAIASCLIGGLQAQTNYCTTSYCRSGLPNIGCKPPGTPGGPGCNGKSPEAIVLNSTYQSFILNEHNTRRSQFALGRLSSFLPASRMPTLTWDAELAKQAGNNARNCTFANDPCRNTAVYAWAGQNLAFTKFFGITKTIEQLLKEAIESWWSENSVTTQAQLNSYPRTTTGPRIAQFTQMVSDQTARMGCALQHWLQSPLKVYYLVCNYAVTNVMGTPVYKRGAVGSGCTTGRNPNPTLNGLCSLTNNYCEADYCEPGLTNVGCNPPPKEGGPECRGKQTVNANLTIFGQTFVLHEHNKLRSQLASGLLGSFAAASRMPQLVWDSELASQASHNARSCRFDHDECRNTEQFRFVGQNIALIRYMGPRKGLNELMGREIALWWSEHNVTVQEHLDKFPSEEPEPEIGHFTQMVSDRTWKIGCSAQQWIDSEQYNVFYFVCNYSFTNMVGQPVYLKGKPASRCATGQTLSRVVFDPRARLLHTDCNYELVLLLVLLDVTAGGKYCRSDLCPRGGPHVGCNPPPFSGGPTCRSMKGAKKISLKNLKSFITDEHNLNRSNIALGRIAPYPKAVKMPTLTWDAELEALADANARSCNYGHDRCRATDKFPYAGQNIAITQFFGYKFTEKDLIHKFVSSWWSEYLDARPEHIAKYPTSYRGKPIGHFTQIASDRSTKVGCSMWYWKDGQMDVYYFVCNYSTTNIMDRSVYQSGPTGSQCKTGRNSKFPGLCNSNEEPRSIMDP</sequence>
<dbReference type="VEuPathDB" id="VectorBase:ASTEI20_041961"/>
<dbReference type="Gene3D" id="3.40.33.10">
    <property type="entry name" value="CAP"/>
    <property type="match status" value="5"/>
</dbReference>
<dbReference type="VEuPathDB" id="VectorBase:ASTE016137"/>
<reference evidence="8" key="1">
    <citation type="journal article" date="2014" name="Genome Biol.">
        <title>Genome analysis of a major urban malaria vector mosquito, Anopheles stephensi.</title>
        <authorList>
            <person name="Jiang X."/>
            <person name="Peery A."/>
            <person name="Hall A.B."/>
            <person name="Sharma A."/>
            <person name="Chen X.G."/>
            <person name="Waterhouse R.M."/>
            <person name="Komissarov A."/>
            <person name="Riehle M.M."/>
            <person name="Shouche Y."/>
            <person name="Sharakhova M.V."/>
            <person name="Lawson D."/>
            <person name="Pakpour N."/>
            <person name="Arensburger P."/>
            <person name="Davidson V.L."/>
            <person name="Eiglmeier K."/>
            <person name="Emrich S."/>
            <person name="George P."/>
            <person name="Kennedy R.C."/>
            <person name="Mane S.P."/>
            <person name="Maslen G."/>
            <person name="Oringanje C."/>
            <person name="Qi Y."/>
            <person name="Settlage R."/>
            <person name="Tojo M."/>
            <person name="Tubio J.M."/>
            <person name="Unger M.F."/>
            <person name="Wang B."/>
            <person name="Vernick K.D."/>
            <person name="Ribeiro J.M."/>
            <person name="James A.A."/>
            <person name="Michel K."/>
            <person name="Riehle M.A."/>
            <person name="Luckhart S."/>
            <person name="Sharakhov I.V."/>
            <person name="Tu Z."/>
        </authorList>
    </citation>
    <scope>NUCLEOTIDE SEQUENCE [LARGE SCALE GENOMIC DNA]</scope>
    <source>
        <strain evidence="8">Indian</strain>
    </source>
</reference>
<dbReference type="InterPro" id="IPR014044">
    <property type="entry name" value="CAP_dom"/>
</dbReference>
<evidence type="ECO:0000259" key="6">
    <source>
        <dbReference type="SMART" id="SM00198"/>
    </source>
</evidence>
<comment type="subcellular location">
    <subcellularLocation>
        <location evidence="1">Secreted</location>
    </subcellularLocation>
</comment>
<dbReference type="VEuPathDB" id="VectorBase:ASTEI20_039200"/>
<evidence type="ECO:0000313" key="7">
    <source>
        <dbReference type="EnsemblMetazoa" id="ASTEI10265-PA"/>
    </source>
</evidence>
<comment type="similarity">
    <text evidence="2">Belongs to the CRISP family.</text>
</comment>
<dbReference type="PANTHER" id="PTHR10334">
    <property type="entry name" value="CYSTEINE-RICH SECRETORY PROTEIN-RELATED"/>
    <property type="match status" value="1"/>
</dbReference>
<reference evidence="7" key="2">
    <citation type="submission" date="2020-05" db="UniProtKB">
        <authorList>
            <consortium name="EnsemblMetazoa"/>
        </authorList>
    </citation>
    <scope>IDENTIFICATION</scope>
    <source>
        <strain evidence="7">Indian</strain>
    </source>
</reference>
<feature type="domain" description="SCP" evidence="6">
    <location>
        <begin position="315"/>
        <end position="474"/>
    </location>
</feature>
<organism evidence="7 8">
    <name type="scientific">Anopheles stephensi</name>
    <name type="common">Indo-Pakistan malaria mosquito</name>
    <dbReference type="NCBI Taxonomy" id="30069"/>
    <lineage>
        <taxon>Eukaryota</taxon>
        <taxon>Metazoa</taxon>
        <taxon>Ecdysozoa</taxon>
        <taxon>Arthropoda</taxon>
        <taxon>Hexapoda</taxon>
        <taxon>Insecta</taxon>
        <taxon>Pterygota</taxon>
        <taxon>Neoptera</taxon>
        <taxon>Endopterygota</taxon>
        <taxon>Diptera</taxon>
        <taxon>Nematocera</taxon>
        <taxon>Culicoidea</taxon>
        <taxon>Culicidae</taxon>
        <taxon>Anophelinae</taxon>
        <taxon>Anopheles</taxon>
    </lineage>
</organism>
<dbReference type="GO" id="GO:0005576">
    <property type="term" value="C:extracellular region"/>
    <property type="evidence" value="ECO:0007669"/>
    <property type="project" value="UniProtKB-SubCell"/>
</dbReference>